<reference evidence="3 4" key="1">
    <citation type="submission" date="2016-05" db="EMBL/GenBank/DDBJ databases">
        <title>Complete genome sequence of Pseudomonas antarctica PAMC 27494.</title>
        <authorList>
            <person name="Lee J."/>
        </authorList>
    </citation>
    <scope>NUCLEOTIDE SEQUENCE [LARGE SCALE GENOMIC DNA]</scope>
    <source>
        <strain evidence="3 4">PAMC 27494</strain>
    </source>
</reference>
<feature type="domain" description="Shedu protein SduA C-terminal" evidence="2">
    <location>
        <begin position="286"/>
        <end position="438"/>
    </location>
</feature>
<accession>A0A172YY10</accession>
<name>A0A172YY10_9PSED</name>
<sequence length="466" mass="53087">MTVKIEDIADFIFDYAKKYRSAYAKAKEPPPAGPGYPDLVRSPYLEAAKLTVYVASDGVIISQESEPEHQWFIAGGPAIKVDYEPTRTPTEHTLLLKSQNLFGKNIGIYRVVSKKPLASCVWRGRIQNIVRELIVEDKEVNIQLTLREIDTPFRNLINILTFGALGEILDVHFSDSDADYGKSHLVQNMGFFPADNNNRRFFKYLEIISHSDTAAWDKRLIYLKVQQDLRRDLGAALTASANENLGGLISQGAEPKWLEAYSDRLDALKAAIADLGNALKFHEDEIESVFHEILEKHPLLLDVYGFCESKPELRYPEGYNSPIGKTKLQPDFIIRYPDQSYKLIEIERPSKKVATTQGQPRAEVSQAVFQTAEWKHFFKTHYHLISSRYPGIQSKCKTSVIMSRFTQEHFKNVADAREYMGLMMEQFNIDEFLTFDDLFERALTAYNMLSGLSLQSDLTPNIGVRP</sequence>
<dbReference type="InterPro" id="IPR025359">
    <property type="entry name" value="SduA_C"/>
</dbReference>
<evidence type="ECO:0000313" key="3">
    <source>
        <dbReference type="EMBL" id="ANF85185.1"/>
    </source>
</evidence>
<protein>
    <recommendedName>
        <fullName evidence="2">Shedu protein SduA C-terminal domain-containing protein</fullName>
    </recommendedName>
</protein>
<dbReference type="PATRIC" id="fig|219572.3.peg.1802"/>
<gene>
    <name evidence="3" type="ORF">A7J50_1763</name>
</gene>
<evidence type="ECO:0000259" key="2">
    <source>
        <dbReference type="Pfam" id="PF14082"/>
    </source>
</evidence>
<dbReference type="AlphaFoldDB" id="A0A172YY10"/>
<evidence type="ECO:0000256" key="1">
    <source>
        <dbReference type="SAM" id="Coils"/>
    </source>
</evidence>
<dbReference type="KEGG" id="panr:A7J50_1763"/>
<dbReference type="RefSeq" id="WP_064451451.1">
    <property type="nucleotide sequence ID" value="NZ_CP015600.1"/>
</dbReference>
<keyword evidence="1" id="KW-0175">Coiled coil</keyword>
<evidence type="ECO:0000313" key="4">
    <source>
        <dbReference type="Proteomes" id="UP000077829"/>
    </source>
</evidence>
<dbReference type="Proteomes" id="UP000077829">
    <property type="component" value="Chromosome"/>
</dbReference>
<dbReference type="Pfam" id="PF14082">
    <property type="entry name" value="SduA_C"/>
    <property type="match status" value="1"/>
</dbReference>
<dbReference type="EMBL" id="CP015600">
    <property type="protein sequence ID" value="ANF85185.1"/>
    <property type="molecule type" value="Genomic_DNA"/>
</dbReference>
<organism evidence="3 4">
    <name type="scientific">Pseudomonas antarctica</name>
    <dbReference type="NCBI Taxonomy" id="219572"/>
    <lineage>
        <taxon>Bacteria</taxon>
        <taxon>Pseudomonadati</taxon>
        <taxon>Pseudomonadota</taxon>
        <taxon>Gammaproteobacteria</taxon>
        <taxon>Pseudomonadales</taxon>
        <taxon>Pseudomonadaceae</taxon>
        <taxon>Pseudomonas</taxon>
    </lineage>
</organism>
<proteinExistence type="predicted"/>
<feature type="coiled-coil region" evidence="1">
    <location>
        <begin position="258"/>
        <end position="285"/>
    </location>
</feature>